<dbReference type="Gene3D" id="2.170.260.10">
    <property type="entry name" value="paz domain"/>
    <property type="match status" value="1"/>
</dbReference>
<evidence type="ECO:0000256" key="7">
    <source>
        <dbReference type="ARBA" id="ARBA00022737"/>
    </source>
</evidence>
<evidence type="ECO:0000256" key="6">
    <source>
        <dbReference type="ARBA" id="ARBA00022723"/>
    </source>
</evidence>
<dbReference type="InterPro" id="IPR003100">
    <property type="entry name" value="PAZ_dom"/>
</dbReference>
<keyword evidence="6" id="KW-0479">Metal-binding</keyword>
<dbReference type="FunFam" id="3.40.50.300:FF:000705">
    <property type="entry name" value="Endoribonuclease dicer-like protein"/>
    <property type="match status" value="1"/>
</dbReference>
<dbReference type="SUPFAM" id="SSF69065">
    <property type="entry name" value="RNase III domain-like"/>
    <property type="match status" value="2"/>
</dbReference>
<evidence type="ECO:0000256" key="10">
    <source>
        <dbReference type="ARBA" id="ARBA00022801"/>
    </source>
</evidence>
<comment type="subunit">
    <text evidence="4">May interact with ARGONAUTE1 or PINHEAD through their common PAZ domains.</text>
</comment>
<evidence type="ECO:0000313" key="27">
    <source>
        <dbReference type="EMBL" id="JAT39986.1"/>
    </source>
</evidence>
<dbReference type="GO" id="GO:0046872">
    <property type="term" value="F:metal ion binding"/>
    <property type="evidence" value="ECO:0007669"/>
    <property type="project" value="UniProtKB-KW"/>
</dbReference>
<evidence type="ECO:0000256" key="17">
    <source>
        <dbReference type="ARBA" id="ARBA00023242"/>
    </source>
</evidence>
<dbReference type="InterPro" id="IPR027417">
    <property type="entry name" value="P-loop_NTPase"/>
</dbReference>
<dbReference type="PANTHER" id="PTHR14950">
    <property type="entry name" value="DICER-RELATED"/>
    <property type="match status" value="1"/>
</dbReference>
<dbReference type="GO" id="GO:0004386">
    <property type="term" value="F:helicase activity"/>
    <property type="evidence" value="ECO:0007669"/>
    <property type="project" value="UniProtKB-KW"/>
</dbReference>
<evidence type="ECO:0000256" key="5">
    <source>
        <dbReference type="ARBA" id="ARBA00022722"/>
    </source>
</evidence>
<keyword evidence="5" id="KW-0540">Nuclease</keyword>
<keyword evidence="16" id="KW-0464">Manganese</keyword>
<dbReference type="PROSITE" id="PS50821">
    <property type="entry name" value="PAZ"/>
    <property type="match status" value="1"/>
</dbReference>
<evidence type="ECO:0000256" key="4">
    <source>
        <dbReference type="ARBA" id="ARBA00011499"/>
    </source>
</evidence>
<keyword evidence="15" id="KW-0943">RNA-mediated gene silencing</keyword>
<evidence type="ECO:0000256" key="14">
    <source>
        <dbReference type="ARBA" id="ARBA00022884"/>
    </source>
</evidence>
<evidence type="ECO:0000256" key="21">
    <source>
        <dbReference type="SAM" id="MobiDB-lite"/>
    </source>
</evidence>
<dbReference type="InterPro" id="IPR000999">
    <property type="entry name" value="RNase_III_dom"/>
</dbReference>
<dbReference type="GO" id="GO:0005524">
    <property type="term" value="F:ATP binding"/>
    <property type="evidence" value="ECO:0007669"/>
    <property type="project" value="UniProtKB-KW"/>
</dbReference>
<feature type="domain" description="PAZ" evidence="23">
    <location>
        <begin position="900"/>
        <end position="1031"/>
    </location>
</feature>
<dbReference type="SMART" id="SM00949">
    <property type="entry name" value="PAZ"/>
    <property type="match status" value="1"/>
</dbReference>
<dbReference type="PANTHER" id="PTHR14950:SF46">
    <property type="entry name" value="ENDORIBONUCLEASE DICER HOMOLOG 3"/>
    <property type="match status" value="1"/>
</dbReference>
<feature type="domain" description="Dicer dsRNA-binding fold" evidence="26">
    <location>
        <begin position="596"/>
        <end position="686"/>
    </location>
</feature>
<evidence type="ECO:0000259" key="22">
    <source>
        <dbReference type="PROSITE" id="PS50142"/>
    </source>
</evidence>
<organism evidence="27">
    <name type="scientific">Anthurium amnicola</name>
    <dbReference type="NCBI Taxonomy" id="1678845"/>
    <lineage>
        <taxon>Eukaryota</taxon>
        <taxon>Viridiplantae</taxon>
        <taxon>Streptophyta</taxon>
        <taxon>Embryophyta</taxon>
        <taxon>Tracheophyta</taxon>
        <taxon>Spermatophyta</taxon>
        <taxon>Magnoliopsida</taxon>
        <taxon>Liliopsida</taxon>
        <taxon>Araceae</taxon>
        <taxon>Pothoideae</taxon>
        <taxon>Potheae</taxon>
        <taxon>Anthurium</taxon>
    </lineage>
</organism>
<sequence>MGSLEEEEAGGAVEEHGERPKRLMEEASEEEIEKVTDSEVVEEMSENQKLKNFEPRRYQVLVYEVAVHKNTIAVLETGAGKTMIAVMLIKEFGKVIKSIPKKKLIIFLAPTVHLVNQQFEVIKIHSSFDVAQYYGAKRIDEWTAECWNKEISAHQVLVMTPKILLDALRNAFLTLEMVQFMIFDECHRATGNHAYARIMKEFYHKSTDKPHIFGMTASPVIRKGVSSTSDCEGQISELENILDSKIYTVSDRVELEQFVPSAKEINRYYDPKFPLHDGLKAAISSSWAKFDTSIADLHDSQSSQFQYTDDVVKASRKRLSRYHAKISHCMEELGLTCASEAVDICMENSSAAFSEGCDSTKVCQLQYISFLEEALHKIQQTLPHDHEQLLKTQSGSSEAIKLGYISPKLYELVRIFQSFGDSKRVLCLIFVERIITAKVIERFIKKVRYLSHFNVAYLTGGNKSKDALSPKIQKEILESFHSGKVNLLFTTDVAEEGLHVPNCSCVIRFDLPKTVRSYIQSHGRARQADSCYVIMLERGNVQQRDLLFDIIRSKHSMMDAALNREVNTSIPTVCATEEIRAYRVESTGAMVTADCSVNLIYKYCEKLPRDKYYSPKPLFQISSYGGSFECTLTLPPSAAFPMLVGPVSQNSHLAKQLVCLEACKKLHEMGALSDHLLPSIEENVVADYVEENVQSTPGAGTTKRKELHGSTTIRALSGTWANKQDSVTLEAYKIVFTCNQDCIKYSNFVLLIDAVLASDISHAEVDLNLLDRAVKSFVSPCGQIKLNAEQVEHSKLFHEFFFNGLFGKLFIGSRSSGRRFILDTENRPLWSASNMYMVLPIDASSTFGGTLDINWKAIRACSYAVDFMRTPRLSGPQNALVDGSVHSPVSSTSSFEPECKRSDDVHLADKSVLLGDLKDMVVLAVHTGKIYTVLDVLLDTSADGPFDDPSGGYLNFSDYFSKKYHIVLQRPWQPLLRLKQSHNPHNLLSSNSKPNGAEGVSASLKVNNSCNTAAKPHSFAHMPPELLVHVDVSVEVLRSFYLLPSLMYRLESLMLASQLREEIASNCIVPSSLILEAITTVRCCENFSLERLELLGDSILKYAVSCNLFLKYPQKHEGQLSACRSRAVCNATLYKLGISCNLQGYIRDAAFDPRRWVAPGQACLRPVHCKCDADTSKVPMKVKYEKGESPLVIGKACDNGHRWICSKTISDCVEALIGAYYVGDGLSAAFSFMKWLGMEVDVEPKWVEEAVKSTSLWSFLPKLEEIEVLESKLKYKFSVRGLLLEAITHASQLELDACYCYQRLEFLGDSVLDLLITWHLFKCHKDIDPGELTDLRAASVNNENFARVAVRNKFQHHLQHGSGILLEQVTNYVKAIEQYDDSHPLLPPGSSKVPKVLGDIVESIAGAVLIDSNLDLDKVWELFEPLLSPIVTPYDLELAPFRELTELCASCGYFISITCSNEGDIVVAELRVQLKDVLLVRQGRDKNGKAAKGSAAILLLEDLEEKGLLHAKHTSKRKRPDSSNATGNVETSIISMEHGSSGSFTSKKLKTSAVTSPRKQCIDPPPCEENDYSKEPKVNCDSEKTVAVLVSVKMQKGGPRIALYQLCKKLLWPLPSYESEDTKASNAITVGDDTGKTKRFNSFISKIKLHLPDSIPVEIVGERRFDKKSSQDSAALLMLYELQKRGRCRLQEF</sequence>
<dbReference type="Pfam" id="PF00636">
    <property type="entry name" value="Ribonuclease_3"/>
    <property type="match status" value="2"/>
</dbReference>
<dbReference type="GO" id="GO:0003723">
    <property type="term" value="F:RNA binding"/>
    <property type="evidence" value="ECO:0007669"/>
    <property type="project" value="UniProtKB-UniRule"/>
</dbReference>
<dbReference type="SUPFAM" id="SSF101690">
    <property type="entry name" value="PAZ domain"/>
    <property type="match status" value="1"/>
</dbReference>
<evidence type="ECO:0000256" key="11">
    <source>
        <dbReference type="ARBA" id="ARBA00022806"/>
    </source>
</evidence>
<dbReference type="InterPro" id="IPR038248">
    <property type="entry name" value="Dicer_dimer_sf"/>
</dbReference>
<dbReference type="InterPro" id="IPR005034">
    <property type="entry name" value="Dicer_dimerisation"/>
</dbReference>
<dbReference type="GO" id="GO:0005737">
    <property type="term" value="C:cytoplasm"/>
    <property type="evidence" value="ECO:0007669"/>
    <property type="project" value="TreeGrafter"/>
</dbReference>
<dbReference type="GO" id="GO:0005634">
    <property type="term" value="C:nucleus"/>
    <property type="evidence" value="ECO:0007669"/>
    <property type="project" value="UniProtKB-SubCell"/>
</dbReference>
<keyword evidence="10" id="KW-0378">Hydrolase</keyword>
<gene>
    <name evidence="27" type="primary">DCL3A_2</name>
    <name evidence="27" type="ORF">g.72990</name>
</gene>
<accession>A0A1D1XCE1</accession>
<feature type="compositionally biased region" description="Polar residues" evidence="21">
    <location>
        <begin position="1538"/>
        <end position="1558"/>
    </location>
</feature>
<evidence type="ECO:0000256" key="16">
    <source>
        <dbReference type="ARBA" id="ARBA00023211"/>
    </source>
</evidence>
<proteinExistence type="inferred from homology"/>
<dbReference type="Pfam" id="PF02170">
    <property type="entry name" value="PAZ"/>
    <property type="match status" value="1"/>
</dbReference>
<feature type="compositionally biased region" description="Basic and acidic residues" evidence="21">
    <location>
        <begin position="13"/>
        <end position="25"/>
    </location>
</feature>
<keyword evidence="7" id="KW-0677">Repeat</keyword>
<dbReference type="Gene3D" id="3.30.160.20">
    <property type="match status" value="1"/>
</dbReference>
<comment type="cofactor">
    <cofactor evidence="2">
        <name>Mg(2+)</name>
        <dbReference type="ChEBI" id="CHEBI:18420"/>
    </cofactor>
</comment>
<evidence type="ECO:0000259" key="24">
    <source>
        <dbReference type="PROSITE" id="PS51192"/>
    </source>
</evidence>
<dbReference type="SMART" id="SM00535">
    <property type="entry name" value="RIBOc"/>
    <property type="match status" value="2"/>
</dbReference>
<dbReference type="FunFam" id="3.40.50.300:FF:000420">
    <property type="entry name" value="Endoribonuclease dicer-like 1"/>
    <property type="match status" value="1"/>
</dbReference>
<dbReference type="PROSITE" id="PS50142">
    <property type="entry name" value="RNASE_3_2"/>
    <property type="match status" value="2"/>
</dbReference>
<feature type="region of interest" description="Disordered" evidence="21">
    <location>
        <begin position="1"/>
        <end position="39"/>
    </location>
</feature>
<dbReference type="CDD" id="cd18034">
    <property type="entry name" value="DEXHc_dicer"/>
    <property type="match status" value="1"/>
</dbReference>
<dbReference type="FunFam" id="3.30.160.380:FF:000001">
    <property type="entry name" value="Endoribonuclease dicer-like 1"/>
    <property type="match status" value="1"/>
</dbReference>
<evidence type="ECO:0000259" key="26">
    <source>
        <dbReference type="PROSITE" id="PS51327"/>
    </source>
</evidence>
<evidence type="ECO:0000256" key="2">
    <source>
        <dbReference type="ARBA" id="ARBA00001946"/>
    </source>
</evidence>
<evidence type="ECO:0000256" key="19">
    <source>
        <dbReference type="ARBA" id="ARBA00056187"/>
    </source>
</evidence>
<keyword evidence="11" id="KW-0347">Helicase</keyword>
<evidence type="ECO:0000256" key="15">
    <source>
        <dbReference type="ARBA" id="ARBA00023158"/>
    </source>
</evidence>
<evidence type="ECO:0000256" key="20">
    <source>
        <dbReference type="PROSITE-ProRule" id="PRU00657"/>
    </source>
</evidence>
<dbReference type="FunFam" id="1.10.1520.10:FF:000004">
    <property type="entry name" value="Endoribonuclease dicer-like 1"/>
    <property type="match status" value="1"/>
</dbReference>
<comment type="cofactor">
    <cofactor evidence="1">
        <name>Mn(2+)</name>
        <dbReference type="ChEBI" id="CHEBI:29035"/>
    </cofactor>
</comment>
<keyword evidence="17" id="KW-0539">Nucleus</keyword>
<evidence type="ECO:0000256" key="8">
    <source>
        <dbReference type="ARBA" id="ARBA00022741"/>
    </source>
</evidence>
<dbReference type="GO" id="GO:0010267">
    <property type="term" value="P:ta-siRNA processing"/>
    <property type="evidence" value="ECO:0007669"/>
    <property type="project" value="UniProtKB-ARBA"/>
</dbReference>
<dbReference type="PROSITE" id="PS51327">
    <property type="entry name" value="DICER_DSRBF"/>
    <property type="match status" value="1"/>
</dbReference>
<evidence type="ECO:0000256" key="1">
    <source>
        <dbReference type="ARBA" id="ARBA00001936"/>
    </source>
</evidence>
<evidence type="ECO:0000256" key="9">
    <source>
        <dbReference type="ARBA" id="ARBA00022759"/>
    </source>
</evidence>
<dbReference type="GO" id="GO:0004525">
    <property type="term" value="F:ribonuclease III activity"/>
    <property type="evidence" value="ECO:0007669"/>
    <property type="project" value="InterPro"/>
</dbReference>
<keyword evidence="13" id="KW-0460">Magnesium</keyword>
<dbReference type="InterPro" id="IPR011545">
    <property type="entry name" value="DEAD/DEAH_box_helicase_dom"/>
</dbReference>
<protein>
    <submittedName>
        <fullName evidence="27">Endoribonuclease Dicer 3a</fullName>
    </submittedName>
</protein>
<dbReference type="CDD" id="cd00593">
    <property type="entry name" value="RIBOc"/>
    <property type="match status" value="2"/>
</dbReference>
<dbReference type="PROSITE" id="PS51194">
    <property type="entry name" value="HELICASE_CTER"/>
    <property type="match status" value="1"/>
</dbReference>
<dbReference type="Pfam" id="PF03368">
    <property type="entry name" value="Dicer_dimer"/>
    <property type="match status" value="1"/>
</dbReference>
<comment type="similarity">
    <text evidence="18 20">Belongs to the helicase family. Dicer subfamily.</text>
</comment>
<dbReference type="EMBL" id="GDJX01027950">
    <property type="protein sequence ID" value="JAT39986.1"/>
    <property type="molecule type" value="Transcribed_RNA"/>
</dbReference>
<feature type="domain" description="Helicase ATP-binding" evidence="24">
    <location>
        <begin position="62"/>
        <end position="219"/>
    </location>
</feature>
<comment type="subcellular location">
    <subcellularLocation>
        <location evidence="3">Nucleus</location>
    </subcellularLocation>
</comment>
<keyword evidence="14 20" id="KW-0694">RNA-binding</keyword>
<dbReference type="PROSITE" id="PS00517">
    <property type="entry name" value="RNASE_3_1"/>
    <property type="match status" value="1"/>
</dbReference>
<dbReference type="SMART" id="SM00487">
    <property type="entry name" value="DEXDc"/>
    <property type="match status" value="1"/>
</dbReference>
<feature type="region of interest" description="Disordered" evidence="21">
    <location>
        <begin position="1538"/>
        <end position="1574"/>
    </location>
</feature>
<dbReference type="FunFam" id="1.10.1520.10:FF:000008">
    <property type="entry name" value="Dicer-like 104"/>
    <property type="match status" value="1"/>
</dbReference>
<keyword evidence="12" id="KW-0067">ATP-binding</keyword>
<comment type="function">
    <text evidence="19">Probably involved in the RNA silencing pathway. May cleave double-stranded RNA to produce short 21-24 nucleotides (nt) RNAs which target the selective destruction of complementary RNAs.</text>
</comment>
<dbReference type="InterPro" id="IPR001650">
    <property type="entry name" value="Helicase_C-like"/>
</dbReference>
<dbReference type="Gene3D" id="1.10.1520.10">
    <property type="entry name" value="Ribonuclease III domain"/>
    <property type="match status" value="2"/>
</dbReference>
<keyword evidence="9" id="KW-0255">Endonuclease</keyword>
<dbReference type="InterPro" id="IPR036389">
    <property type="entry name" value="RNase_III_sf"/>
</dbReference>
<evidence type="ECO:0000256" key="3">
    <source>
        <dbReference type="ARBA" id="ARBA00004123"/>
    </source>
</evidence>
<evidence type="ECO:0000259" key="25">
    <source>
        <dbReference type="PROSITE" id="PS51194"/>
    </source>
</evidence>
<feature type="domain" description="RNase III" evidence="22">
    <location>
        <begin position="1056"/>
        <end position="1225"/>
    </location>
</feature>
<evidence type="ECO:0000256" key="13">
    <source>
        <dbReference type="ARBA" id="ARBA00022842"/>
    </source>
</evidence>
<dbReference type="Pfam" id="PF00270">
    <property type="entry name" value="DEAD"/>
    <property type="match status" value="1"/>
</dbReference>
<dbReference type="Pfam" id="PF00271">
    <property type="entry name" value="Helicase_C"/>
    <property type="match status" value="1"/>
</dbReference>
<dbReference type="Gene3D" id="3.40.50.300">
    <property type="entry name" value="P-loop containing nucleotide triphosphate hydrolases"/>
    <property type="match status" value="2"/>
</dbReference>
<dbReference type="SMART" id="SM00490">
    <property type="entry name" value="HELICc"/>
    <property type="match status" value="1"/>
</dbReference>
<evidence type="ECO:0000256" key="12">
    <source>
        <dbReference type="ARBA" id="ARBA00022840"/>
    </source>
</evidence>
<evidence type="ECO:0000259" key="23">
    <source>
        <dbReference type="PROSITE" id="PS50821"/>
    </source>
</evidence>
<dbReference type="SUPFAM" id="SSF52540">
    <property type="entry name" value="P-loop containing nucleoside triphosphate hydrolases"/>
    <property type="match status" value="1"/>
</dbReference>
<feature type="domain" description="RNase III" evidence="22">
    <location>
        <begin position="1266"/>
        <end position="1413"/>
    </location>
</feature>
<feature type="domain" description="Helicase C-terminal" evidence="25">
    <location>
        <begin position="408"/>
        <end position="566"/>
    </location>
</feature>
<keyword evidence="8" id="KW-0547">Nucleotide-binding</keyword>
<reference evidence="27" key="1">
    <citation type="submission" date="2015-07" db="EMBL/GenBank/DDBJ databases">
        <title>Transcriptome Assembly of Anthurium amnicola.</title>
        <authorList>
            <person name="Suzuki J."/>
        </authorList>
    </citation>
    <scope>NUCLEOTIDE SEQUENCE</scope>
</reference>
<dbReference type="InterPro" id="IPR014001">
    <property type="entry name" value="Helicase_ATP-bd"/>
</dbReference>
<dbReference type="CDD" id="cd18802">
    <property type="entry name" value="SF2_C_dicer"/>
    <property type="match status" value="1"/>
</dbReference>
<name>A0A1D1XCE1_9ARAE</name>
<dbReference type="PROSITE" id="PS51192">
    <property type="entry name" value="HELICASE_ATP_BIND_1"/>
    <property type="match status" value="1"/>
</dbReference>
<dbReference type="Gene3D" id="3.30.160.380">
    <property type="entry name" value="Dicer dimerisation domain"/>
    <property type="match status" value="1"/>
</dbReference>
<evidence type="ECO:0000256" key="18">
    <source>
        <dbReference type="ARBA" id="ARBA00035116"/>
    </source>
</evidence>
<dbReference type="InterPro" id="IPR036085">
    <property type="entry name" value="PAZ_dom_sf"/>
</dbReference>